<keyword evidence="4" id="KW-0689">Ribosomal protein</keyword>
<dbReference type="Pfam" id="PF14943">
    <property type="entry name" value="MRP-S26"/>
    <property type="match status" value="1"/>
</dbReference>
<keyword evidence="3" id="KW-0809">Transit peptide</keyword>
<dbReference type="Proteomes" id="UP000051574">
    <property type="component" value="Unassembled WGS sequence"/>
</dbReference>
<dbReference type="AlphaFoldDB" id="A0A0T6AVP5"/>
<dbReference type="OrthoDB" id="5988811at2759"/>
<keyword evidence="6" id="KW-0687">Ribonucleoprotein</keyword>
<feature type="coiled-coil region" evidence="9">
    <location>
        <begin position="127"/>
        <end position="165"/>
    </location>
</feature>
<feature type="non-terminal residue" evidence="10">
    <location>
        <position position="192"/>
    </location>
</feature>
<comment type="similarity">
    <text evidence="2">Belongs to the mitochondrion-specific ribosomal protein mS26 family.</text>
</comment>
<protein>
    <recommendedName>
        <fullName evidence="7">Small ribosomal subunit protein mS26</fullName>
    </recommendedName>
    <alternativeName>
        <fullName evidence="8">28S ribosomal protein S26, mitochondrial</fullName>
    </alternativeName>
</protein>
<evidence type="ECO:0000256" key="7">
    <source>
        <dbReference type="ARBA" id="ARBA00035138"/>
    </source>
</evidence>
<organism evidence="10 11">
    <name type="scientific">Oryctes borbonicus</name>
    <dbReference type="NCBI Taxonomy" id="1629725"/>
    <lineage>
        <taxon>Eukaryota</taxon>
        <taxon>Metazoa</taxon>
        <taxon>Ecdysozoa</taxon>
        <taxon>Arthropoda</taxon>
        <taxon>Hexapoda</taxon>
        <taxon>Insecta</taxon>
        <taxon>Pterygota</taxon>
        <taxon>Neoptera</taxon>
        <taxon>Endopterygota</taxon>
        <taxon>Coleoptera</taxon>
        <taxon>Polyphaga</taxon>
        <taxon>Scarabaeiformia</taxon>
        <taxon>Scarabaeidae</taxon>
        <taxon>Dynastinae</taxon>
        <taxon>Oryctes</taxon>
    </lineage>
</organism>
<dbReference type="PANTHER" id="PTHR21035">
    <property type="entry name" value="28S RIBOSOMAL PROTEIN S26, MITOCHONDRIAL"/>
    <property type="match status" value="1"/>
</dbReference>
<name>A0A0T6AVP5_9SCAR</name>
<evidence type="ECO:0000256" key="8">
    <source>
        <dbReference type="ARBA" id="ARBA00035344"/>
    </source>
</evidence>
<dbReference type="InterPro" id="IPR026140">
    <property type="entry name" value="Ribosomal_mS26"/>
</dbReference>
<comment type="caution">
    <text evidence="10">The sequence shown here is derived from an EMBL/GenBank/DDBJ whole genome shotgun (WGS) entry which is preliminary data.</text>
</comment>
<evidence type="ECO:0000313" key="11">
    <source>
        <dbReference type="Proteomes" id="UP000051574"/>
    </source>
</evidence>
<keyword evidence="11" id="KW-1185">Reference proteome</keyword>
<evidence type="ECO:0000256" key="1">
    <source>
        <dbReference type="ARBA" id="ARBA00004173"/>
    </source>
</evidence>
<evidence type="ECO:0000256" key="2">
    <source>
        <dbReference type="ARBA" id="ARBA00009672"/>
    </source>
</evidence>
<evidence type="ECO:0000313" key="10">
    <source>
        <dbReference type="EMBL" id="KRT79044.1"/>
    </source>
</evidence>
<reference evidence="10 11" key="1">
    <citation type="submission" date="2015-09" db="EMBL/GenBank/DDBJ databases">
        <title>Draft genome of the scarab beetle Oryctes borbonicus.</title>
        <authorList>
            <person name="Meyer J.M."/>
            <person name="Markov G.V."/>
            <person name="Baskaran P."/>
            <person name="Herrmann M."/>
            <person name="Sommer R.J."/>
            <person name="Roedelsperger C."/>
        </authorList>
    </citation>
    <scope>NUCLEOTIDE SEQUENCE [LARGE SCALE GENOMIC DNA]</scope>
    <source>
        <strain evidence="10">OB123</strain>
        <tissue evidence="10">Whole animal</tissue>
    </source>
</reference>
<comment type="subcellular location">
    <subcellularLocation>
        <location evidence="1">Mitochondrion</location>
    </subcellularLocation>
</comment>
<keyword evidence="9" id="KW-0175">Coiled coil</keyword>
<proteinExistence type="inferred from homology"/>
<accession>A0A0T6AVP5</accession>
<dbReference type="EMBL" id="LJIG01022725">
    <property type="protein sequence ID" value="KRT79044.1"/>
    <property type="molecule type" value="Genomic_DNA"/>
</dbReference>
<gene>
    <name evidence="10" type="ORF">AMK59_7249</name>
</gene>
<dbReference type="PANTHER" id="PTHR21035:SF2">
    <property type="entry name" value="SMALL RIBOSOMAL SUBUNIT PROTEIN MS26"/>
    <property type="match status" value="1"/>
</dbReference>
<evidence type="ECO:0000256" key="3">
    <source>
        <dbReference type="ARBA" id="ARBA00022946"/>
    </source>
</evidence>
<evidence type="ECO:0000256" key="5">
    <source>
        <dbReference type="ARBA" id="ARBA00023128"/>
    </source>
</evidence>
<sequence length="192" mass="22589">MLSLNNITKISTLPTTNLQILRWRRKPRWVPVAKSKMFRVPQRPVISEDEAMEIKRLFNNYRTQMKSIRRYMVEKTMASFARTADPKDIQRIQDEDFARCSKINDEWNASVQVDRVKFFKDTFENYINSAKESLRKHEELNQLQLEEAEKLVAEQKEAAKTFITEANIDEAIERALANPVDYNFAIDLDGNK</sequence>
<dbReference type="GO" id="GO:0005763">
    <property type="term" value="C:mitochondrial small ribosomal subunit"/>
    <property type="evidence" value="ECO:0007669"/>
    <property type="project" value="InterPro"/>
</dbReference>
<evidence type="ECO:0000256" key="9">
    <source>
        <dbReference type="SAM" id="Coils"/>
    </source>
</evidence>
<evidence type="ECO:0000256" key="4">
    <source>
        <dbReference type="ARBA" id="ARBA00022980"/>
    </source>
</evidence>
<keyword evidence="5" id="KW-0496">Mitochondrion</keyword>
<evidence type="ECO:0000256" key="6">
    <source>
        <dbReference type="ARBA" id="ARBA00023274"/>
    </source>
</evidence>